<accession>A0A9X2F5W0</accession>
<protein>
    <submittedName>
        <fullName evidence="1">Uncharacterized protein</fullName>
    </submittedName>
</protein>
<name>A0A9X2F5W0_9SPHI</name>
<evidence type="ECO:0000313" key="2">
    <source>
        <dbReference type="Proteomes" id="UP001155182"/>
    </source>
</evidence>
<reference evidence="1" key="1">
    <citation type="submission" date="2022-06" db="EMBL/GenBank/DDBJ databases">
        <title>Solitalea sp. MAHUQ-68 isolated from rhizospheric soil.</title>
        <authorList>
            <person name="Huq M.A."/>
        </authorList>
    </citation>
    <scope>NUCLEOTIDE SEQUENCE</scope>
    <source>
        <strain evidence="1">MAHUQ-68</strain>
    </source>
</reference>
<dbReference type="RefSeq" id="WP_252587427.1">
    <property type="nucleotide sequence ID" value="NZ_JAMWYS010000028.1"/>
</dbReference>
<keyword evidence="2" id="KW-1185">Reference proteome</keyword>
<sequence length="292" mass="33524">MLEKKLIQVGEFIKLGFDSVLTIAKVIAKSGFNVKLTPASQARCSILGNGPSLKQSLENHLAFIKSTEMVCVNNFTHSSYFVQLKPQSYALLDPAFFMYDGVTFVREDIGITLTAFSKVDWPMNVFIPMEAKKSAYLSNIFQQNANLKPVYYNYTVIQGFSWFRHWLFKKNLGMQQSQNILAVSIFLSLNRGFKETFVFGADHSWHEQLTVVDNNDLVRKDVHFYDEKEVKATTIIDVVHNQSSRMSDQFMSLSKAFYSYEVLETYAKHLNLKVYNASAKSYIDAFERIRLS</sequence>
<dbReference type="Gene3D" id="3.90.1480.10">
    <property type="entry name" value="Alpha-2,3-sialyltransferase"/>
    <property type="match status" value="1"/>
</dbReference>
<organism evidence="1 2">
    <name type="scientific">Solitalea agri</name>
    <dbReference type="NCBI Taxonomy" id="2953739"/>
    <lineage>
        <taxon>Bacteria</taxon>
        <taxon>Pseudomonadati</taxon>
        <taxon>Bacteroidota</taxon>
        <taxon>Sphingobacteriia</taxon>
        <taxon>Sphingobacteriales</taxon>
        <taxon>Sphingobacteriaceae</taxon>
        <taxon>Solitalea</taxon>
    </lineage>
</organism>
<dbReference type="Proteomes" id="UP001155182">
    <property type="component" value="Unassembled WGS sequence"/>
</dbReference>
<evidence type="ECO:0000313" key="1">
    <source>
        <dbReference type="EMBL" id="MCO4292936.1"/>
    </source>
</evidence>
<proteinExistence type="predicted"/>
<gene>
    <name evidence="1" type="ORF">NF867_08690</name>
</gene>
<dbReference type="EMBL" id="JAMWYS010000028">
    <property type="protein sequence ID" value="MCO4292936.1"/>
    <property type="molecule type" value="Genomic_DNA"/>
</dbReference>
<comment type="caution">
    <text evidence="1">The sequence shown here is derived from an EMBL/GenBank/DDBJ whole genome shotgun (WGS) entry which is preliminary data.</text>
</comment>
<dbReference type="AlphaFoldDB" id="A0A9X2F5W0"/>